<dbReference type="OrthoDB" id="1926878at2759"/>
<dbReference type="SMART" id="SM00382">
    <property type="entry name" value="AAA"/>
    <property type="match status" value="1"/>
</dbReference>
<gene>
    <name evidence="6" type="primary">Aste57867_23080</name>
    <name evidence="5" type="ORF">As57867_023009</name>
    <name evidence="6" type="ORF">ASTE57867_23080</name>
</gene>
<evidence type="ECO:0000313" key="5">
    <source>
        <dbReference type="EMBL" id="KAF0685051.1"/>
    </source>
</evidence>
<feature type="region of interest" description="Disordered" evidence="3">
    <location>
        <begin position="778"/>
        <end position="821"/>
    </location>
</feature>
<dbReference type="InterPro" id="IPR003593">
    <property type="entry name" value="AAA+_ATPase"/>
</dbReference>
<name>A0A485LLX9_9STRA</name>
<evidence type="ECO:0000313" key="7">
    <source>
        <dbReference type="Proteomes" id="UP000332933"/>
    </source>
</evidence>
<dbReference type="GO" id="GO:0033314">
    <property type="term" value="P:mitotic DNA replication checkpoint signaling"/>
    <property type="evidence" value="ECO:0007669"/>
    <property type="project" value="TreeGrafter"/>
</dbReference>
<feature type="compositionally biased region" description="Basic and acidic residues" evidence="3">
    <location>
        <begin position="541"/>
        <end position="553"/>
    </location>
</feature>
<keyword evidence="2" id="KW-0235">DNA replication</keyword>
<protein>
    <submittedName>
        <fullName evidence="6">Aste57867_23080 protein</fullName>
    </submittedName>
</protein>
<evidence type="ECO:0000256" key="2">
    <source>
        <dbReference type="ARBA" id="ARBA00022705"/>
    </source>
</evidence>
<feature type="compositionally biased region" description="Low complexity" evidence="3">
    <location>
        <begin position="554"/>
        <end position="564"/>
    </location>
</feature>
<dbReference type="Gene3D" id="3.40.50.300">
    <property type="entry name" value="P-loop containing nucleotide triphosphate hydrolases"/>
    <property type="match status" value="1"/>
</dbReference>
<reference evidence="6 7" key="1">
    <citation type="submission" date="2019-03" db="EMBL/GenBank/DDBJ databases">
        <authorList>
            <person name="Gaulin E."/>
            <person name="Dumas B."/>
        </authorList>
    </citation>
    <scope>NUCLEOTIDE SEQUENCE [LARGE SCALE GENOMIC DNA]</scope>
    <source>
        <strain evidence="6">CBS 568.67</strain>
    </source>
</reference>
<feature type="domain" description="AAA+ ATPase" evidence="4">
    <location>
        <begin position="1186"/>
        <end position="1329"/>
    </location>
</feature>
<feature type="region of interest" description="Disordered" evidence="3">
    <location>
        <begin position="541"/>
        <end position="577"/>
    </location>
</feature>
<feature type="region of interest" description="Disordered" evidence="3">
    <location>
        <begin position="921"/>
        <end position="953"/>
    </location>
</feature>
<dbReference type="GO" id="GO:0016887">
    <property type="term" value="F:ATP hydrolysis activity"/>
    <property type="evidence" value="ECO:0007669"/>
    <property type="project" value="InterPro"/>
</dbReference>
<dbReference type="Pfam" id="PF13401">
    <property type="entry name" value="AAA_22"/>
    <property type="match status" value="1"/>
</dbReference>
<proteinExistence type="inferred from homology"/>
<organism evidence="6 7">
    <name type="scientific">Aphanomyces stellatus</name>
    <dbReference type="NCBI Taxonomy" id="120398"/>
    <lineage>
        <taxon>Eukaryota</taxon>
        <taxon>Sar</taxon>
        <taxon>Stramenopiles</taxon>
        <taxon>Oomycota</taxon>
        <taxon>Saprolegniomycetes</taxon>
        <taxon>Saprolegniales</taxon>
        <taxon>Verrucalvaceae</taxon>
        <taxon>Aphanomyces</taxon>
    </lineage>
</organism>
<dbReference type="EMBL" id="CAADRA010007249">
    <property type="protein sequence ID" value="VFT99728.1"/>
    <property type="molecule type" value="Genomic_DNA"/>
</dbReference>
<dbReference type="Proteomes" id="UP000332933">
    <property type="component" value="Unassembled WGS sequence"/>
</dbReference>
<dbReference type="PANTHER" id="PTHR10763">
    <property type="entry name" value="CELL DIVISION CONTROL PROTEIN 6-RELATED"/>
    <property type="match status" value="1"/>
</dbReference>
<dbReference type="GO" id="GO:0006270">
    <property type="term" value="P:DNA replication initiation"/>
    <property type="evidence" value="ECO:0007669"/>
    <property type="project" value="TreeGrafter"/>
</dbReference>
<dbReference type="InterPro" id="IPR050311">
    <property type="entry name" value="ORC1/CDC6"/>
</dbReference>
<dbReference type="InterPro" id="IPR027417">
    <property type="entry name" value="P-loop_NTPase"/>
</dbReference>
<dbReference type="GO" id="GO:0003688">
    <property type="term" value="F:DNA replication origin binding"/>
    <property type="evidence" value="ECO:0007669"/>
    <property type="project" value="TreeGrafter"/>
</dbReference>
<dbReference type="EMBL" id="VJMH01007223">
    <property type="protein sequence ID" value="KAF0685051.1"/>
    <property type="molecule type" value="Genomic_DNA"/>
</dbReference>
<feature type="compositionally biased region" description="Low complexity" evidence="3">
    <location>
        <begin position="922"/>
        <end position="931"/>
    </location>
</feature>
<reference evidence="5" key="2">
    <citation type="submission" date="2019-06" db="EMBL/GenBank/DDBJ databases">
        <title>Genomics analysis of Aphanomyces spp. identifies a new class of oomycete effector associated with host adaptation.</title>
        <authorList>
            <person name="Gaulin E."/>
        </authorList>
    </citation>
    <scope>NUCLEOTIDE SEQUENCE</scope>
    <source>
        <strain evidence="5">CBS 578.67</strain>
    </source>
</reference>
<evidence type="ECO:0000256" key="1">
    <source>
        <dbReference type="ARBA" id="ARBA00006184"/>
    </source>
</evidence>
<keyword evidence="7" id="KW-1185">Reference proteome</keyword>
<dbReference type="InterPro" id="IPR049945">
    <property type="entry name" value="AAA_22"/>
</dbReference>
<feature type="compositionally biased region" description="Acidic residues" evidence="3">
    <location>
        <begin position="1012"/>
        <end position="1032"/>
    </location>
</feature>
<evidence type="ECO:0000256" key="3">
    <source>
        <dbReference type="SAM" id="MobiDB-lite"/>
    </source>
</evidence>
<feature type="compositionally biased region" description="Polar residues" evidence="3">
    <location>
        <begin position="1119"/>
        <end position="1131"/>
    </location>
</feature>
<comment type="similarity">
    <text evidence="1">Belongs to the CDC6/cdc18 family.</text>
</comment>
<dbReference type="GO" id="GO:0005634">
    <property type="term" value="C:nucleus"/>
    <property type="evidence" value="ECO:0007669"/>
    <property type="project" value="TreeGrafter"/>
</dbReference>
<evidence type="ECO:0000259" key="4">
    <source>
        <dbReference type="SMART" id="SM00382"/>
    </source>
</evidence>
<sequence length="1525" mass="169717">MYSSTLRSSHLQSDIDILANGLGHVNDAFGDEYTLHAASPPAQHRGPPSVSPLLAPTGVGFPPKFGAIRVFLRSLLKTIYLSWRESGAKDLTELQAYLNEYHFARHCSIPPFDKLRMPAEWAKLLRQARTVDAICDGIKWPALVFSSYQTAREWLIDVTPLEKLKPVLDVEDCVVFYFGRCDASKTRPEDVLHLAVMPQSSVEAEPLDATASISADPLAVHAMNQAKQFAESSSKLRAMELLVQFIIQDSSYVLDAATQEEEDESVDWNVIFESVWETLEADGWSVSNFGEEMFYSLPDVEFFNFEVDKTVFKTKKQALMKAVEHYSPTESTTATALWDTMWRLMEELKHGKTMTMKKGAPIYITPIVESFASLKRDENMFASKKEAVLKFSHRMQLPTPKKPKTVALAVQPAAPIVAKSAPVVVAEPAASKTKKTVAVMDEDMNAPAPKKSLKRKMQNALQPVPAVAAPTSSRRGVQANYSWGLIWDVLLSELNWALKEGISGYEFVQPDGRAFMTEGDVMEYLITTELMPEVDRRLKERGAPTPEHEKENSKAANVNNAAARKAPKAKTVTDESDDVVEDATAAVEVPSTTTMRSKKELKPKKRLSYSKVASPSPTLTQKERFYAVKFGQIERVLKLYGWKWIDGPLGYIYCKPHVVVGNKMKTYSGKENLDYFTNKEAFEAYVRNNTDLMECIYNELYGPWPDTPHVVGAPAPVATATAAPAVAESMAVFDMESDDEPISATKPAKQPKKKVAAVGKTAKMLFVAKKKKSNVVVTTDSEEDAKTTKPDVPAASKAKKAKVTSAMSESDYDDESAPKKDGRLPKKKVWLDEDSCVRGVPAFEVKFANVYAVLKTKGWTFRSGQFGYDYFRPNTTKKNGILNETYYLSEADMEAHLKSTGEWAKIERRLIRAYEAAYQGLSSPQPTSSSSQEEDDGQSEVDMSSPVPGKFSRMWPRLRANGWTEKPPSSMNGEYFYTSPSGKAFTKQELELCNLEDLLKHQVKNAVVDLQDSSDDEDANMDNDEAEPDDEDEIAAEVANDVVVEATNENMDETMIIDEDADETMIIDDDAETEAITPTARETPIVKSTSATAAPSFLSPDETTTLKSDKVVARNVQQDFTPSPSDAQSKTAAGVSSPGKKSVHRQEIERILHNLSPGFEVDQMKHREAEWRTLTRFFDRCISEDVRRSVFLSGTPGTGKSALMRLMENHVVKAWQDAPKSTSLQVVNMNAMALGDAASMYKAIAAKVTQKEYASSDDAIAALNLAFKTSDTVTLLVMDEIDILLKGKGENDLYRLFEWAHHPFSSVIFVGIANSIDLTERYLPLLRSRECNPLSIVFQPYGYDAIMDIMKQRIVDNMLVQKPMVDYMAMAFLARKIASTTGDIRTVLSLCRYTLLKKLHDDSTAVVSMAEMLAAAKKGMDAHGINSLKTLPRMTQMVVFAAIKVESARAGVYNTHAVYDKFCALVRATMTASQLVTMGEFSQKLEMLEAQSLATIDTKKDVFKLYVSREDAEKYFKAESFFQQF</sequence>
<dbReference type="PANTHER" id="PTHR10763:SF26">
    <property type="entry name" value="CELL DIVISION CONTROL PROTEIN 6 HOMOLOG"/>
    <property type="match status" value="1"/>
</dbReference>
<accession>A0A485LLX9</accession>
<dbReference type="Gene3D" id="1.10.8.60">
    <property type="match status" value="1"/>
</dbReference>
<dbReference type="SUPFAM" id="SSF52540">
    <property type="entry name" value="P-loop containing nucleoside triphosphate hydrolases"/>
    <property type="match status" value="1"/>
</dbReference>
<evidence type="ECO:0000313" key="6">
    <source>
        <dbReference type="EMBL" id="VFT99728.1"/>
    </source>
</evidence>
<feature type="region of interest" description="Disordered" evidence="3">
    <location>
        <begin position="1119"/>
        <end position="1144"/>
    </location>
</feature>
<feature type="region of interest" description="Disordered" evidence="3">
    <location>
        <begin position="1010"/>
        <end position="1032"/>
    </location>
</feature>